<dbReference type="Proteomes" id="UP000245591">
    <property type="component" value="Unassembled WGS sequence"/>
</dbReference>
<feature type="region of interest" description="Disordered" evidence="2">
    <location>
        <begin position="235"/>
        <end position="257"/>
    </location>
</feature>
<evidence type="ECO:0000313" key="4">
    <source>
        <dbReference type="Proteomes" id="UP000245591"/>
    </source>
</evidence>
<dbReference type="Pfam" id="PF05794">
    <property type="entry name" value="Tcp11"/>
    <property type="match status" value="1"/>
</dbReference>
<comment type="similarity">
    <text evidence="1">Belongs to the TCP11 family.</text>
</comment>
<evidence type="ECO:0000256" key="2">
    <source>
        <dbReference type="SAM" id="MobiDB-lite"/>
    </source>
</evidence>
<evidence type="ECO:0000256" key="1">
    <source>
        <dbReference type="ARBA" id="ARBA00010954"/>
    </source>
</evidence>
<dbReference type="EMBL" id="MBFU01000124">
    <property type="protein sequence ID" value="PWA01854.1"/>
    <property type="molecule type" value="Genomic_DNA"/>
</dbReference>
<dbReference type="GO" id="GO:0007165">
    <property type="term" value="P:signal transduction"/>
    <property type="evidence" value="ECO:0007669"/>
    <property type="project" value="TreeGrafter"/>
</dbReference>
<dbReference type="PANTHER" id="PTHR12832:SF11">
    <property type="entry name" value="LD23868P"/>
    <property type="match status" value="1"/>
</dbReference>
<evidence type="ECO:0000313" key="3">
    <source>
        <dbReference type="EMBL" id="PWA01854.1"/>
    </source>
</evidence>
<protein>
    <submittedName>
        <fullName evidence="3">Uncharacterized protein</fullName>
    </submittedName>
</protein>
<sequence>MDFVNKENVTTENFTESLQNTMDSSFQQLRKTISQWKTLDISKKSFQKLGFLKAKNIMVNQTLISLSSTMVTQILKSSSLNISRLNLKNTGRSILMSIMLSALPKDMLDLSFEEDRLLGDVANKLNKMLEAIINAFTQPSSNPDSQNTLKIINNFTNLYKKYLVVFHKWKIADKKNTTESLKRHSETLDMIQTTIETKLITEEAADWSQFIVKHKANVEAKLREFEDEYKNYEYKKSRTDSSNQPTELNNTQPSLHIDSMDTPVVRVPDLEMEMQLDSLEQKHRLGDILEKKVKAMEMNKNYKLKSPKENRNYQTSSMETQRKILKETVVFPNPYENPSISKGSSFVKNTVSIFGTTSPLNPELKLTKKNEFKSNDKFDIEIIHEFLNNLNYKLPEPQTDFLSLLVETLTDSLTTNVSDGFMIVSDDLGSHRVTLNFAEVLYSWLVKCLPASVKSNPLIEWVINEKDVQSEVLLNEIEEFFDQNNLRKKLKNNSTSLEQILLFVVQTIYKVSIPARDTETKCLEEKLIDSKNVKARNKDYYLYEIYVKTLELLERVGFDLYNYYLAELSKKMIRDDVFCKKVMAHFTSISTNYFIQDFKLNPNTLEHNKEYLKKKIPHTAKLILSGKKALEKSIGLVDQQQTSGNDSSTSLQDDVLFSNVNLNSEQHSKTHKARIFNEAICGLIFGTIGRRDVDLTRVETLRFDTERLDMLKAGANSLVIVACVIPFVLKYLDKNMMFSETWIFYLLSELISNTKDSRGKILVTNIVLLLRIKNESSKSGNSDDEIIKKAVLLSRNVLLVIKPTSEAFKLLRDRLKKFLLHKLSNLPTNSKTDLDVPKGYEQITKFVNQFYFILDHFIKTNRRVYSAFYDELC</sequence>
<keyword evidence="4" id="KW-1185">Reference proteome</keyword>
<gene>
    <name evidence="3" type="ORF">BB558_001983</name>
</gene>
<organism evidence="3 4">
    <name type="scientific">Smittium angustum</name>
    <dbReference type="NCBI Taxonomy" id="133377"/>
    <lineage>
        <taxon>Eukaryota</taxon>
        <taxon>Fungi</taxon>
        <taxon>Fungi incertae sedis</taxon>
        <taxon>Zoopagomycota</taxon>
        <taxon>Kickxellomycotina</taxon>
        <taxon>Harpellomycetes</taxon>
        <taxon>Harpellales</taxon>
        <taxon>Legeriomycetaceae</taxon>
        <taxon>Smittium</taxon>
    </lineage>
</organism>
<reference evidence="3 4" key="1">
    <citation type="journal article" date="2018" name="MBio">
        <title>Comparative Genomics Reveals the Core Gene Toolbox for the Fungus-Insect Symbiosis.</title>
        <authorList>
            <person name="Wang Y."/>
            <person name="Stata M."/>
            <person name="Wang W."/>
            <person name="Stajich J.E."/>
            <person name="White M.M."/>
            <person name="Moncalvo J.M."/>
        </authorList>
    </citation>
    <scope>NUCLEOTIDE SEQUENCE [LARGE SCALE GENOMIC DNA]</scope>
    <source>
        <strain evidence="3 4">AUS-126-30</strain>
    </source>
</reference>
<name>A0A2U1J9Z2_SMIAN</name>
<dbReference type="AlphaFoldDB" id="A0A2U1J9Z2"/>
<feature type="compositionally biased region" description="Polar residues" evidence="2">
    <location>
        <begin position="240"/>
        <end position="254"/>
    </location>
</feature>
<proteinExistence type="inferred from homology"/>
<comment type="caution">
    <text evidence="3">The sequence shown here is derived from an EMBL/GenBank/DDBJ whole genome shotgun (WGS) entry which is preliminary data.</text>
</comment>
<dbReference type="InterPro" id="IPR008862">
    <property type="entry name" value="Tcp11"/>
</dbReference>
<dbReference type="PANTHER" id="PTHR12832">
    <property type="entry name" value="TESTIS-SPECIFIC PROTEIN PBS13 T-COMPLEX 11"/>
    <property type="match status" value="1"/>
</dbReference>
<accession>A0A2U1J9Z2</accession>